<evidence type="ECO:0000256" key="1">
    <source>
        <dbReference type="SAM" id="Phobius"/>
    </source>
</evidence>
<keyword evidence="1" id="KW-0472">Membrane</keyword>
<dbReference type="RefSeq" id="WP_377771975.1">
    <property type="nucleotide sequence ID" value="NZ_JBHUHO010000029.1"/>
</dbReference>
<dbReference type="Proteomes" id="UP001597362">
    <property type="component" value="Unassembled WGS sequence"/>
</dbReference>
<reference evidence="3" key="1">
    <citation type="journal article" date="2019" name="Int. J. Syst. Evol. Microbiol.">
        <title>The Global Catalogue of Microorganisms (GCM) 10K type strain sequencing project: providing services to taxonomists for standard genome sequencing and annotation.</title>
        <authorList>
            <consortium name="The Broad Institute Genomics Platform"/>
            <consortium name="The Broad Institute Genome Sequencing Center for Infectious Disease"/>
            <person name="Wu L."/>
            <person name="Ma J."/>
        </authorList>
    </citation>
    <scope>NUCLEOTIDE SEQUENCE [LARGE SCALE GENOMIC DNA]</scope>
    <source>
        <strain evidence="3">GH52</strain>
    </source>
</reference>
<sequence>METNKRKPIAIPVLIVLLAVSFTMNVLLYTKNIQHGRDQLEQTGGEIIQTAEMSKNLVEQLLQFIDVIQDESTSETAGKRATAHAAAVYMASHDALLRLQQFAEETPLEEMRVTNATNNMAEFQKNSMELLTTIGEGKGSLADEEQAKLAQLKQTLQQINEQWTDFPFQYAGYYTSLIRLANGQEWLPIAANIDAAVAGDK</sequence>
<keyword evidence="1" id="KW-1133">Transmembrane helix</keyword>
<protein>
    <recommendedName>
        <fullName evidence="4">LemA family protein</fullName>
    </recommendedName>
</protein>
<keyword evidence="1" id="KW-0812">Transmembrane</keyword>
<proteinExistence type="predicted"/>
<evidence type="ECO:0000313" key="3">
    <source>
        <dbReference type="Proteomes" id="UP001597362"/>
    </source>
</evidence>
<evidence type="ECO:0008006" key="4">
    <source>
        <dbReference type="Google" id="ProtNLM"/>
    </source>
</evidence>
<name>A0ABW4YK67_9BACL</name>
<comment type="caution">
    <text evidence="2">The sequence shown here is derived from an EMBL/GenBank/DDBJ whole genome shotgun (WGS) entry which is preliminary data.</text>
</comment>
<dbReference type="EMBL" id="JBHUHO010000029">
    <property type="protein sequence ID" value="MFD2116131.1"/>
    <property type="molecule type" value="Genomic_DNA"/>
</dbReference>
<gene>
    <name evidence="2" type="ORF">ACFSJH_10385</name>
</gene>
<evidence type="ECO:0000313" key="2">
    <source>
        <dbReference type="EMBL" id="MFD2116131.1"/>
    </source>
</evidence>
<organism evidence="2 3">
    <name type="scientific">Paenibacillus yanchengensis</name>
    <dbReference type="NCBI Taxonomy" id="2035833"/>
    <lineage>
        <taxon>Bacteria</taxon>
        <taxon>Bacillati</taxon>
        <taxon>Bacillota</taxon>
        <taxon>Bacilli</taxon>
        <taxon>Bacillales</taxon>
        <taxon>Paenibacillaceae</taxon>
        <taxon>Paenibacillus</taxon>
    </lineage>
</organism>
<feature type="transmembrane region" description="Helical" evidence="1">
    <location>
        <begin position="9"/>
        <end position="29"/>
    </location>
</feature>
<keyword evidence="3" id="KW-1185">Reference proteome</keyword>
<accession>A0ABW4YK67</accession>